<organism evidence="1 2">
    <name type="scientific">Nocardioides anomalus</name>
    <dbReference type="NCBI Taxonomy" id="2712223"/>
    <lineage>
        <taxon>Bacteria</taxon>
        <taxon>Bacillati</taxon>
        <taxon>Actinomycetota</taxon>
        <taxon>Actinomycetes</taxon>
        <taxon>Propionibacteriales</taxon>
        <taxon>Nocardioidaceae</taxon>
        <taxon>Nocardioides</taxon>
    </lineage>
</organism>
<dbReference type="Proteomes" id="UP000502996">
    <property type="component" value="Chromosome"/>
</dbReference>
<dbReference type="KEGG" id="nano:G5V58_24625"/>
<protein>
    <submittedName>
        <fullName evidence="1">Uncharacterized protein</fullName>
    </submittedName>
</protein>
<proteinExistence type="predicted"/>
<evidence type="ECO:0000313" key="2">
    <source>
        <dbReference type="Proteomes" id="UP000502996"/>
    </source>
</evidence>
<dbReference type="AlphaFoldDB" id="A0A6G6WK23"/>
<evidence type="ECO:0000313" key="1">
    <source>
        <dbReference type="EMBL" id="QIG45507.1"/>
    </source>
</evidence>
<name>A0A6G6WK23_9ACTN</name>
<dbReference type="EMBL" id="CP049257">
    <property type="protein sequence ID" value="QIG45507.1"/>
    <property type="molecule type" value="Genomic_DNA"/>
</dbReference>
<sequence length="82" mass="9115">MEILSRLVRDRDQVGDPVAAIRRADAVQRHAAEQVAAARAESAIAVRQLRRLGWTFQDIALATGLTPREVGDLARESRRRLA</sequence>
<keyword evidence="2" id="KW-1185">Reference proteome</keyword>
<gene>
    <name evidence="1" type="ORF">G5V58_24625</name>
</gene>
<reference evidence="1 2" key="1">
    <citation type="submission" date="2020-02" db="EMBL/GenBank/DDBJ databases">
        <title>Full genome sequence of Nocardioides sp. R-3366.</title>
        <authorList>
            <person name="Im W.-T."/>
        </authorList>
    </citation>
    <scope>NUCLEOTIDE SEQUENCE [LARGE SCALE GENOMIC DNA]</scope>
    <source>
        <strain evidence="1 2">R-3366</strain>
    </source>
</reference>
<dbReference type="RefSeq" id="WP_165238153.1">
    <property type="nucleotide sequence ID" value="NZ_CP049257.1"/>
</dbReference>
<accession>A0A6G6WK23</accession>